<dbReference type="InterPro" id="IPR011006">
    <property type="entry name" value="CheY-like_superfamily"/>
</dbReference>
<dbReference type="PANTHER" id="PTHR45138:SF9">
    <property type="entry name" value="DIGUANYLATE CYCLASE DGCM-RELATED"/>
    <property type="match status" value="1"/>
</dbReference>
<dbReference type="NCBIfam" id="TIGR00254">
    <property type="entry name" value="GGDEF"/>
    <property type="match status" value="1"/>
</dbReference>
<name>A0A3B0V4V2_9ZZZZ</name>
<dbReference type="GO" id="GO:1902201">
    <property type="term" value="P:negative regulation of bacterial-type flagellum-dependent cell motility"/>
    <property type="evidence" value="ECO:0007669"/>
    <property type="project" value="TreeGrafter"/>
</dbReference>
<dbReference type="PROSITE" id="PS50887">
    <property type="entry name" value="GGDEF"/>
    <property type="match status" value="1"/>
</dbReference>
<gene>
    <name evidence="3" type="ORF">MNBD_DELTA02-348</name>
</gene>
<dbReference type="FunFam" id="3.30.70.270:FF:000001">
    <property type="entry name" value="Diguanylate cyclase domain protein"/>
    <property type="match status" value="1"/>
</dbReference>
<sequence length="352" mass="39408">MASTMKSIKEMKILIVDDSEDFRLLLEKILRKAGYRSLIFTESALAAFDVLGLYNKKTTQRIDIDLILMDKIMPNIDGIEAFSRIKTKQIFNDIPVIMVTVATEIASLRKAFDAGAHDYITKPPNEIELLARIRAALKLKKEIDRRKADSEELKIISLELKAANEKLKSISMTDGLTGISNRRSFDDNFKRAWGTAMRENRALSLILIDIDSFKHYNDTYGHMAGDDCLKSVAQSINTFVRRHGDIAARYGGEEFIIIMNETGLAGAAEVAEKMRKAIEKLKIPHRTSKTGKYVTISLGVSSVVPTKGSSPESLLKTSDRMLYKAKEAGRNRTEVFQEASAVKQDRAADKNP</sequence>
<feature type="domain" description="Response regulatory" evidence="1">
    <location>
        <begin position="12"/>
        <end position="137"/>
    </location>
</feature>
<dbReference type="InterPro" id="IPR000160">
    <property type="entry name" value="GGDEF_dom"/>
</dbReference>
<evidence type="ECO:0000259" key="2">
    <source>
        <dbReference type="PROSITE" id="PS50887"/>
    </source>
</evidence>
<dbReference type="CDD" id="cd01949">
    <property type="entry name" value="GGDEF"/>
    <property type="match status" value="1"/>
</dbReference>
<dbReference type="SUPFAM" id="SSF55073">
    <property type="entry name" value="Nucleotide cyclase"/>
    <property type="match status" value="1"/>
</dbReference>
<dbReference type="InterPro" id="IPR029787">
    <property type="entry name" value="Nucleotide_cyclase"/>
</dbReference>
<dbReference type="PROSITE" id="PS50110">
    <property type="entry name" value="RESPONSE_REGULATORY"/>
    <property type="match status" value="1"/>
</dbReference>
<dbReference type="GO" id="GO:0052621">
    <property type="term" value="F:diguanylate cyclase activity"/>
    <property type="evidence" value="ECO:0007669"/>
    <property type="project" value="TreeGrafter"/>
</dbReference>
<dbReference type="SUPFAM" id="SSF52172">
    <property type="entry name" value="CheY-like"/>
    <property type="match status" value="1"/>
</dbReference>
<dbReference type="EMBL" id="UOEZ01000075">
    <property type="protein sequence ID" value="VAW38595.1"/>
    <property type="molecule type" value="Genomic_DNA"/>
</dbReference>
<dbReference type="SMART" id="SM00448">
    <property type="entry name" value="REC"/>
    <property type="match status" value="1"/>
</dbReference>
<dbReference type="PANTHER" id="PTHR45138">
    <property type="entry name" value="REGULATORY COMPONENTS OF SENSORY TRANSDUCTION SYSTEM"/>
    <property type="match status" value="1"/>
</dbReference>
<reference evidence="3" key="1">
    <citation type="submission" date="2018-06" db="EMBL/GenBank/DDBJ databases">
        <authorList>
            <person name="Zhirakovskaya E."/>
        </authorList>
    </citation>
    <scope>NUCLEOTIDE SEQUENCE</scope>
</reference>
<dbReference type="GO" id="GO:0000160">
    <property type="term" value="P:phosphorelay signal transduction system"/>
    <property type="evidence" value="ECO:0007669"/>
    <property type="project" value="InterPro"/>
</dbReference>
<dbReference type="InterPro" id="IPR050469">
    <property type="entry name" value="Diguanylate_Cyclase"/>
</dbReference>
<dbReference type="Gene3D" id="3.40.50.2300">
    <property type="match status" value="1"/>
</dbReference>
<organism evidence="3">
    <name type="scientific">hydrothermal vent metagenome</name>
    <dbReference type="NCBI Taxonomy" id="652676"/>
    <lineage>
        <taxon>unclassified sequences</taxon>
        <taxon>metagenomes</taxon>
        <taxon>ecological metagenomes</taxon>
    </lineage>
</organism>
<dbReference type="Gene3D" id="3.30.70.270">
    <property type="match status" value="1"/>
</dbReference>
<dbReference type="SMART" id="SM00267">
    <property type="entry name" value="GGDEF"/>
    <property type="match status" value="1"/>
</dbReference>
<dbReference type="InterPro" id="IPR043128">
    <property type="entry name" value="Rev_trsase/Diguanyl_cyclase"/>
</dbReference>
<dbReference type="InterPro" id="IPR001789">
    <property type="entry name" value="Sig_transdc_resp-reg_receiver"/>
</dbReference>
<proteinExistence type="predicted"/>
<protein>
    <submittedName>
        <fullName evidence="3">Uncharacterized protein</fullName>
    </submittedName>
</protein>
<dbReference type="AlphaFoldDB" id="A0A3B0V4V2"/>
<dbReference type="GO" id="GO:0043709">
    <property type="term" value="P:cell adhesion involved in single-species biofilm formation"/>
    <property type="evidence" value="ECO:0007669"/>
    <property type="project" value="TreeGrafter"/>
</dbReference>
<dbReference type="GO" id="GO:0005886">
    <property type="term" value="C:plasma membrane"/>
    <property type="evidence" value="ECO:0007669"/>
    <property type="project" value="TreeGrafter"/>
</dbReference>
<feature type="domain" description="GGDEF" evidence="2">
    <location>
        <begin position="201"/>
        <end position="338"/>
    </location>
</feature>
<accession>A0A3B0V4V2</accession>
<dbReference type="Pfam" id="PF00990">
    <property type="entry name" value="GGDEF"/>
    <property type="match status" value="1"/>
</dbReference>
<evidence type="ECO:0000259" key="1">
    <source>
        <dbReference type="PROSITE" id="PS50110"/>
    </source>
</evidence>
<dbReference type="Pfam" id="PF00072">
    <property type="entry name" value="Response_reg"/>
    <property type="match status" value="1"/>
</dbReference>
<evidence type="ECO:0000313" key="3">
    <source>
        <dbReference type="EMBL" id="VAW38595.1"/>
    </source>
</evidence>